<feature type="region of interest" description="Disordered" evidence="1">
    <location>
        <begin position="1"/>
        <end position="40"/>
    </location>
</feature>
<reference evidence="2 3" key="1">
    <citation type="submission" date="2019-11" db="EMBL/GenBank/DDBJ databases">
        <title>Epiphytic Pseudomonas syringae from cherry orchards.</title>
        <authorList>
            <person name="Hulin M.T."/>
        </authorList>
    </citation>
    <scope>NUCLEOTIDE SEQUENCE [LARGE SCALE GENOMIC DNA]</scope>
    <source>
        <strain evidence="2 3">PA-6-9F</strain>
    </source>
</reference>
<protein>
    <recommendedName>
        <fullName evidence="4">Type III secretion effector protein</fullName>
    </recommendedName>
</protein>
<sequence length="105" mass="11014">MTSTSLGTQTPGLPQSLLAPTRDNGEQGRRFGAQAQHKPVEEGAEALRETFFPGQYTFKAPAADDFAKGLLPHRAPHTSGAPMPETAGTTTGLISALKVLLGVSR</sequence>
<dbReference type="EMBL" id="WKEW01000095">
    <property type="protein sequence ID" value="MCF5059591.1"/>
    <property type="molecule type" value="Genomic_DNA"/>
</dbReference>
<dbReference type="GeneID" id="55543088"/>
<feature type="compositionally biased region" description="Polar residues" evidence="1">
    <location>
        <begin position="1"/>
        <end position="13"/>
    </location>
</feature>
<evidence type="ECO:0008006" key="4">
    <source>
        <dbReference type="Google" id="ProtNLM"/>
    </source>
</evidence>
<organism evidence="2 3">
    <name type="scientific">Pseudomonas proteolytica</name>
    <dbReference type="NCBI Taxonomy" id="219574"/>
    <lineage>
        <taxon>Bacteria</taxon>
        <taxon>Pseudomonadati</taxon>
        <taxon>Pseudomonadota</taxon>
        <taxon>Gammaproteobacteria</taxon>
        <taxon>Pseudomonadales</taxon>
        <taxon>Pseudomonadaceae</taxon>
        <taxon>Pseudomonas</taxon>
    </lineage>
</organism>
<keyword evidence="3" id="KW-1185">Reference proteome</keyword>
<dbReference type="Proteomes" id="UP000814172">
    <property type="component" value="Unassembled WGS sequence"/>
</dbReference>
<evidence type="ECO:0000313" key="2">
    <source>
        <dbReference type="EMBL" id="MCF5059591.1"/>
    </source>
</evidence>
<feature type="region of interest" description="Disordered" evidence="1">
    <location>
        <begin position="70"/>
        <end position="89"/>
    </location>
</feature>
<proteinExistence type="predicted"/>
<dbReference type="AlphaFoldDB" id="A0AAW5AG09"/>
<name>A0AAW5AG09_9PSED</name>
<comment type="caution">
    <text evidence="2">The sequence shown here is derived from an EMBL/GenBank/DDBJ whole genome shotgun (WGS) entry which is preliminary data.</text>
</comment>
<dbReference type="RefSeq" id="WP_133715053.1">
    <property type="nucleotide sequence ID" value="NZ_FNTR01000006.1"/>
</dbReference>
<accession>A0AAW5AG09</accession>
<evidence type="ECO:0000313" key="3">
    <source>
        <dbReference type="Proteomes" id="UP000814172"/>
    </source>
</evidence>
<evidence type="ECO:0000256" key="1">
    <source>
        <dbReference type="SAM" id="MobiDB-lite"/>
    </source>
</evidence>
<gene>
    <name evidence="2" type="ORF">GIW75_21885</name>
</gene>